<protein>
    <recommendedName>
        <fullName evidence="2">3-hydroxyacyl-CoA dehydrogenase C-terminal domain-containing protein</fullName>
    </recommendedName>
</protein>
<feature type="domain" description="3-hydroxyacyl-CoA dehydrogenase C-terminal" evidence="2">
    <location>
        <begin position="1"/>
        <end position="51"/>
    </location>
</feature>
<accession>A0A345CSV9</accession>
<keyword evidence="1" id="KW-0560">Oxidoreductase</keyword>
<dbReference type="Proteomes" id="UP000264980">
    <property type="component" value="Chromosome"/>
</dbReference>
<reference evidence="3 4" key="1">
    <citation type="submission" date="2016-01" db="EMBL/GenBank/DDBJ databases">
        <authorList>
            <person name="Oliw E.H."/>
        </authorList>
    </citation>
    <scope>NUCLEOTIDE SEQUENCE [LARGE SCALE GENOMIC DNA]</scope>
    <source>
        <strain evidence="3 4">MDcuke</strain>
    </source>
</reference>
<dbReference type="Pfam" id="PF00725">
    <property type="entry name" value="3HCDH"/>
    <property type="match status" value="1"/>
</dbReference>
<dbReference type="GO" id="GO:0006631">
    <property type="term" value="P:fatty acid metabolic process"/>
    <property type="evidence" value="ECO:0007669"/>
    <property type="project" value="InterPro"/>
</dbReference>
<dbReference type="GO" id="GO:0016616">
    <property type="term" value="F:oxidoreductase activity, acting on the CH-OH group of donors, NAD or NADP as acceptor"/>
    <property type="evidence" value="ECO:0007669"/>
    <property type="project" value="InterPro"/>
</dbReference>
<dbReference type="RefSeq" id="WP_233480320.1">
    <property type="nucleotide sequence ID" value="NZ_CP013970.1"/>
</dbReference>
<dbReference type="Gene3D" id="1.10.1040.50">
    <property type="match status" value="1"/>
</dbReference>
<dbReference type="AlphaFoldDB" id="A0A345CSV9"/>
<dbReference type="InterPro" id="IPR006108">
    <property type="entry name" value="3HC_DH_C"/>
</dbReference>
<evidence type="ECO:0000313" key="4">
    <source>
        <dbReference type="Proteomes" id="UP000264980"/>
    </source>
</evidence>
<evidence type="ECO:0000313" key="3">
    <source>
        <dbReference type="EMBL" id="AXF76526.1"/>
    </source>
</evidence>
<dbReference type="InterPro" id="IPR008927">
    <property type="entry name" value="6-PGluconate_DH-like_C_sf"/>
</dbReference>
<name>A0A345CSV9_9GAMM</name>
<proteinExistence type="predicted"/>
<sequence length="62" mass="6772">MKEAMHCLPDGEPVGAIDRALVDFGFPVGLIQLLYEVGIDVATHIMPLLARARAITSVLRRN</sequence>
<organism evidence="3 4">
    <name type="scientific">Erwinia tracheiphila</name>
    <dbReference type="NCBI Taxonomy" id="65700"/>
    <lineage>
        <taxon>Bacteria</taxon>
        <taxon>Pseudomonadati</taxon>
        <taxon>Pseudomonadota</taxon>
        <taxon>Gammaproteobacteria</taxon>
        <taxon>Enterobacterales</taxon>
        <taxon>Erwiniaceae</taxon>
        <taxon>Erwinia</taxon>
    </lineage>
</organism>
<gene>
    <name evidence="3" type="ORF">AV903_11510</name>
</gene>
<dbReference type="EMBL" id="CP013970">
    <property type="protein sequence ID" value="AXF76526.1"/>
    <property type="molecule type" value="Genomic_DNA"/>
</dbReference>
<evidence type="ECO:0000259" key="2">
    <source>
        <dbReference type="Pfam" id="PF00725"/>
    </source>
</evidence>
<evidence type="ECO:0000256" key="1">
    <source>
        <dbReference type="ARBA" id="ARBA00023002"/>
    </source>
</evidence>
<dbReference type="SUPFAM" id="SSF48179">
    <property type="entry name" value="6-phosphogluconate dehydrogenase C-terminal domain-like"/>
    <property type="match status" value="1"/>
</dbReference>